<dbReference type="AlphaFoldDB" id="A0A9D1DWE3"/>
<dbReference type="NCBIfam" id="NF011080">
    <property type="entry name" value="PRK14508.1-3"/>
    <property type="match status" value="1"/>
</dbReference>
<dbReference type="PANTHER" id="PTHR32438">
    <property type="entry name" value="4-ALPHA-GLUCANOTRANSFERASE DPE1, CHLOROPLASTIC/AMYLOPLASTIC"/>
    <property type="match status" value="1"/>
</dbReference>
<accession>A0A9D1DWE3</accession>
<dbReference type="Gene3D" id="3.20.20.80">
    <property type="entry name" value="Glycosidases"/>
    <property type="match status" value="1"/>
</dbReference>
<sequence>MIHRSSGVLLHISSLPGDYGIGSFGQEAVEFARQLHGCGFSFWQTLPFTTTDQYNSPYTSYSAFAGNPFFIDLPSLGRQGLLTDEELAANRYPTPYAVDYGWLRKTRDKTLRRAFTRMGPGLKEQVEAFAAENDFWLPDYALFIALKGKYDEKAWMDWPDKEIRMHEPAAVEAARAELADEVLYQEFVQYLFFSQWKAVKKEINETGIQMIGDMPIYVAQDSADVWSNRQMFDLDKSGRARQVSGCPPDYFAADGQLWGQPIYNWDYMKETGYDWWMNRLGFALRTYDMVRIDHFRAFSSYWSIPGDAVTAKEGKWVKGAGLDFFNRVWTIFGRDVPIIAEDLGEIDDGVIQLIADTGLPGMRVMQFAFIDGYDNIHLPHNIPRNSIAYTGTHDNDTTLGWLYATSPENRARALRYCGFTGENWSEGGVKAPAVRAMIRTLWQCPAMLAVAPIQDLCGFGTDCKMNQPGVPGGNWAFRVTEEALRGLDSGWLLELNRTYFRSSI</sequence>
<dbReference type="Pfam" id="PF02446">
    <property type="entry name" value="Glyco_hydro_77"/>
    <property type="match status" value="1"/>
</dbReference>
<evidence type="ECO:0000256" key="9">
    <source>
        <dbReference type="ARBA" id="ARBA00031501"/>
    </source>
</evidence>
<organism evidence="11 12">
    <name type="scientific">Candidatus Faecivivens stercoravium</name>
    <dbReference type="NCBI Taxonomy" id="2840803"/>
    <lineage>
        <taxon>Bacteria</taxon>
        <taxon>Bacillati</taxon>
        <taxon>Bacillota</taxon>
        <taxon>Clostridia</taxon>
        <taxon>Eubacteriales</taxon>
        <taxon>Oscillospiraceae</taxon>
        <taxon>Oscillospiraceae incertae sedis</taxon>
        <taxon>Candidatus Faecivivens</taxon>
    </lineage>
</organism>
<gene>
    <name evidence="11" type="primary">malQ</name>
    <name evidence="11" type="ORF">IAB37_00720</name>
</gene>
<keyword evidence="7 10" id="KW-0119">Carbohydrate metabolism</keyword>
<comment type="catalytic activity">
    <reaction evidence="1 10">
        <text>Transfers a segment of a (1-&gt;4)-alpha-D-glucan to a new position in an acceptor, which may be glucose or a (1-&gt;4)-alpha-D-glucan.</text>
        <dbReference type="EC" id="2.4.1.25"/>
    </reaction>
</comment>
<comment type="caution">
    <text evidence="11">The sequence shown here is derived from an EMBL/GenBank/DDBJ whole genome shotgun (WGS) entry which is preliminary data.</text>
</comment>
<evidence type="ECO:0000256" key="3">
    <source>
        <dbReference type="ARBA" id="ARBA00012560"/>
    </source>
</evidence>
<evidence type="ECO:0000256" key="6">
    <source>
        <dbReference type="ARBA" id="ARBA00022679"/>
    </source>
</evidence>
<dbReference type="GO" id="GO:0004134">
    <property type="term" value="F:4-alpha-glucanotransferase activity"/>
    <property type="evidence" value="ECO:0007669"/>
    <property type="project" value="UniProtKB-EC"/>
</dbReference>
<name>A0A9D1DWE3_9FIRM</name>
<evidence type="ECO:0000313" key="11">
    <source>
        <dbReference type="EMBL" id="HIR60091.1"/>
    </source>
</evidence>
<evidence type="ECO:0000256" key="8">
    <source>
        <dbReference type="ARBA" id="ARBA00031423"/>
    </source>
</evidence>
<dbReference type="NCBIfam" id="TIGR00217">
    <property type="entry name" value="malQ"/>
    <property type="match status" value="1"/>
</dbReference>
<proteinExistence type="inferred from homology"/>
<evidence type="ECO:0000256" key="10">
    <source>
        <dbReference type="RuleBase" id="RU361207"/>
    </source>
</evidence>
<keyword evidence="5 10" id="KW-0328">Glycosyltransferase</keyword>
<evidence type="ECO:0000256" key="1">
    <source>
        <dbReference type="ARBA" id="ARBA00000439"/>
    </source>
</evidence>
<evidence type="ECO:0000256" key="4">
    <source>
        <dbReference type="ARBA" id="ARBA00020295"/>
    </source>
</evidence>
<dbReference type="GO" id="GO:0005975">
    <property type="term" value="P:carbohydrate metabolic process"/>
    <property type="evidence" value="ECO:0007669"/>
    <property type="project" value="InterPro"/>
</dbReference>
<evidence type="ECO:0000313" key="12">
    <source>
        <dbReference type="Proteomes" id="UP000824241"/>
    </source>
</evidence>
<protein>
    <recommendedName>
        <fullName evidence="4 10">4-alpha-glucanotransferase</fullName>
        <ecNumber evidence="3 10">2.4.1.25</ecNumber>
    </recommendedName>
    <alternativeName>
        <fullName evidence="8 10">Amylomaltase</fullName>
    </alternativeName>
    <alternativeName>
        <fullName evidence="9 10">Disproportionating enzyme</fullName>
    </alternativeName>
</protein>
<keyword evidence="6 10" id="KW-0808">Transferase</keyword>
<dbReference type="EMBL" id="DVHA01000022">
    <property type="protein sequence ID" value="HIR60091.1"/>
    <property type="molecule type" value="Genomic_DNA"/>
</dbReference>
<dbReference type="InterPro" id="IPR003385">
    <property type="entry name" value="Glyco_hydro_77"/>
</dbReference>
<dbReference type="PANTHER" id="PTHR32438:SF5">
    <property type="entry name" value="4-ALPHA-GLUCANOTRANSFERASE DPE1, CHLOROPLASTIC_AMYLOPLASTIC"/>
    <property type="match status" value="1"/>
</dbReference>
<dbReference type="InterPro" id="IPR017853">
    <property type="entry name" value="GH"/>
</dbReference>
<comment type="similarity">
    <text evidence="2 10">Belongs to the disproportionating enzyme family.</text>
</comment>
<dbReference type="Proteomes" id="UP000824241">
    <property type="component" value="Unassembled WGS sequence"/>
</dbReference>
<dbReference type="SUPFAM" id="SSF51445">
    <property type="entry name" value="(Trans)glycosidases"/>
    <property type="match status" value="1"/>
</dbReference>
<reference evidence="11" key="1">
    <citation type="submission" date="2020-10" db="EMBL/GenBank/DDBJ databases">
        <authorList>
            <person name="Gilroy R."/>
        </authorList>
    </citation>
    <scope>NUCLEOTIDE SEQUENCE</scope>
    <source>
        <strain evidence="11">CHK189-12415</strain>
    </source>
</reference>
<reference evidence="11" key="2">
    <citation type="journal article" date="2021" name="PeerJ">
        <title>Extensive microbial diversity within the chicken gut microbiome revealed by metagenomics and culture.</title>
        <authorList>
            <person name="Gilroy R."/>
            <person name="Ravi A."/>
            <person name="Getino M."/>
            <person name="Pursley I."/>
            <person name="Horton D.L."/>
            <person name="Alikhan N.F."/>
            <person name="Baker D."/>
            <person name="Gharbi K."/>
            <person name="Hall N."/>
            <person name="Watson M."/>
            <person name="Adriaenssens E.M."/>
            <person name="Foster-Nyarko E."/>
            <person name="Jarju S."/>
            <person name="Secka A."/>
            <person name="Antonio M."/>
            <person name="Oren A."/>
            <person name="Chaudhuri R.R."/>
            <person name="La Ragione R."/>
            <person name="Hildebrand F."/>
            <person name="Pallen M.J."/>
        </authorList>
    </citation>
    <scope>NUCLEOTIDE SEQUENCE</scope>
    <source>
        <strain evidence="11">CHK189-12415</strain>
    </source>
</reference>
<evidence type="ECO:0000256" key="5">
    <source>
        <dbReference type="ARBA" id="ARBA00022676"/>
    </source>
</evidence>
<evidence type="ECO:0000256" key="2">
    <source>
        <dbReference type="ARBA" id="ARBA00005684"/>
    </source>
</evidence>
<evidence type="ECO:0000256" key="7">
    <source>
        <dbReference type="ARBA" id="ARBA00023277"/>
    </source>
</evidence>
<dbReference type="EC" id="2.4.1.25" evidence="3 10"/>